<organism evidence="1 2">
    <name type="scientific">Camelus dromedarius</name>
    <name type="common">Dromedary</name>
    <name type="synonym">Arabian camel</name>
    <dbReference type="NCBI Taxonomy" id="9838"/>
    <lineage>
        <taxon>Eukaryota</taxon>
        <taxon>Metazoa</taxon>
        <taxon>Chordata</taxon>
        <taxon>Craniata</taxon>
        <taxon>Vertebrata</taxon>
        <taxon>Euteleostomi</taxon>
        <taxon>Mammalia</taxon>
        <taxon>Eutheria</taxon>
        <taxon>Laurasiatheria</taxon>
        <taxon>Artiodactyla</taxon>
        <taxon>Tylopoda</taxon>
        <taxon>Camelidae</taxon>
        <taxon>Camelus</taxon>
    </lineage>
</organism>
<sequence length="84" mass="9447">MLGGAQETRCGRKEEPVSREPFVKGLVCWAGVGRGDAFQRKFKQPLCQHSSIRAWQGRAESSWGQEAVFSSFIAMLFPFRGRPD</sequence>
<gene>
    <name evidence="1" type="ORF">Cadr_000015877</name>
</gene>
<proteinExistence type="predicted"/>
<dbReference type="Proteomes" id="UP000299084">
    <property type="component" value="Unassembled WGS sequence"/>
</dbReference>
<protein>
    <submittedName>
        <fullName evidence="1">Uncharacterized protein</fullName>
    </submittedName>
</protein>
<name>A0A5N4E8K9_CAMDR</name>
<dbReference type="AlphaFoldDB" id="A0A5N4E8K9"/>
<evidence type="ECO:0000313" key="2">
    <source>
        <dbReference type="Proteomes" id="UP000299084"/>
    </source>
</evidence>
<comment type="caution">
    <text evidence="1">The sequence shown here is derived from an EMBL/GenBank/DDBJ whole genome shotgun (WGS) entry which is preliminary data.</text>
</comment>
<accession>A0A5N4E8K9</accession>
<evidence type="ECO:0000313" key="1">
    <source>
        <dbReference type="EMBL" id="KAB1279670.1"/>
    </source>
</evidence>
<reference evidence="1 2" key="1">
    <citation type="journal article" date="2019" name="Mol. Ecol. Resour.">
        <title>Improving Illumina assemblies with Hi-C and long reads: an example with the North African dromedary.</title>
        <authorList>
            <person name="Elbers J.P."/>
            <person name="Rogers M.F."/>
            <person name="Perelman P.L."/>
            <person name="Proskuryakova A.A."/>
            <person name="Serdyukova N.A."/>
            <person name="Johnson W.E."/>
            <person name="Horin P."/>
            <person name="Corander J."/>
            <person name="Murphy D."/>
            <person name="Burger P.A."/>
        </authorList>
    </citation>
    <scope>NUCLEOTIDE SEQUENCE [LARGE SCALE GENOMIC DNA]</scope>
    <source>
        <strain evidence="1">Drom800</strain>
        <tissue evidence="1">Blood</tissue>
    </source>
</reference>
<keyword evidence="2" id="KW-1185">Reference proteome</keyword>
<dbReference type="EMBL" id="JWIN03000004">
    <property type="protein sequence ID" value="KAB1279670.1"/>
    <property type="molecule type" value="Genomic_DNA"/>
</dbReference>